<dbReference type="AlphaFoldDB" id="A0A418UWT6"/>
<keyword evidence="1" id="KW-0812">Transmembrane</keyword>
<organism evidence="2 3">
    <name type="scientific">Rhodopseudomonas palustris</name>
    <dbReference type="NCBI Taxonomy" id="1076"/>
    <lineage>
        <taxon>Bacteria</taxon>
        <taxon>Pseudomonadati</taxon>
        <taxon>Pseudomonadota</taxon>
        <taxon>Alphaproteobacteria</taxon>
        <taxon>Hyphomicrobiales</taxon>
        <taxon>Nitrobacteraceae</taxon>
        <taxon>Rhodopseudomonas</taxon>
    </lineage>
</organism>
<name>A0A418UWT6_RHOPL</name>
<feature type="transmembrane region" description="Helical" evidence="1">
    <location>
        <begin position="63"/>
        <end position="83"/>
    </location>
</feature>
<keyword evidence="1" id="KW-0472">Membrane</keyword>
<gene>
    <name evidence="2" type="ORF">D4Q52_25875</name>
</gene>
<accession>A0A418UWT6</accession>
<sequence length="113" mass="11522">MKATTKTLALRAEGVRLKTMLAAAALALGLLAIPTVGHSQGIVRGAEEGAYRGNRAAGPIGGAVGGAIGAGVGGAVGAVNGVLGIPNQGPRYRGHRGKRCHGYYKRGRYHCYR</sequence>
<proteinExistence type="predicted"/>
<reference evidence="2 3" key="1">
    <citation type="submission" date="2018-09" db="EMBL/GenBank/DDBJ databases">
        <title>Draft genome sequence of Rhodopseudomonas palustris 2.1.18.</title>
        <authorList>
            <person name="Robertson S.L."/>
            <person name="Meyer T.E."/>
            <person name="Kyndt J.A."/>
        </authorList>
    </citation>
    <scope>NUCLEOTIDE SEQUENCE [LARGE SCALE GENOMIC DNA]</scope>
    <source>
        <strain evidence="2 3">2.1.18</strain>
    </source>
</reference>
<evidence type="ECO:0000256" key="1">
    <source>
        <dbReference type="SAM" id="Phobius"/>
    </source>
</evidence>
<dbReference type="EMBL" id="QYYD01000060">
    <property type="protein sequence ID" value="RJF63547.1"/>
    <property type="molecule type" value="Genomic_DNA"/>
</dbReference>
<dbReference type="RefSeq" id="WP_119859461.1">
    <property type="nucleotide sequence ID" value="NZ_QYYD01000060.1"/>
</dbReference>
<keyword evidence="1" id="KW-1133">Transmembrane helix</keyword>
<protein>
    <submittedName>
        <fullName evidence="2">Uncharacterized protein</fullName>
    </submittedName>
</protein>
<evidence type="ECO:0000313" key="3">
    <source>
        <dbReference type="Proteomes" id="UP000285523"/>
    </source>
</evidence>
<evidence type="ECO:0000313" key="2">
    <source>
        <dbReference type="EMBL" id="RJF63547.1"/>
    </source>
</evidence>
<dbReference type="Proteomes" id="UP000285523">
    <property type="component" value="Unassembled WGS sequence"/>
</dbReference>
<comment type="caution">
    <text evidence="2">The sequence shown here is derived from an EMBL/GenBank/DDBJ whole genome shotgun (WGS) entry which is preliminary data.</text>
</comment>